<feature type="binding site" evidence="15">
    <location>
        <position position="516"/>
    </location>
    <ligand>
        <name>L-glutamate</name>
        <dbReference type="ChEBI" id="CHEBI:29985"/>
    </ligand>
</feature>
<keyword evidence="6" id="KW-0770">Synapse</keyword>
<dbReference type="AlphaFoldDB" id="A0A8J6HPP3"/>
<keyword evidence="3" id="KW-1003">Cell membrane</keyword>
<comment type="subcellular location">
    <subcellularLocation>
        <location evidence="14">Postsynaptic cell membrane</location>
        <topology evidence="14">Multi-pass membrane protein</topology>
    </subcellularLocation>
</comment>
<dbReference type="SUPFAM" id="SSF53822">
    <property type="entry name" value="Periplasmic binding protein-like I"/>
    <property type="match status" value="1"/>
</dbReference>
<keyword evidence="2" id="KW-0813">Transport</keyword>
<name>A0A8J6HPP3_TENMO</name>
<dbReference type="SUPFAM" id="SSF53850">
    <property type="entry name" value="Periplasmic binding protein-like II"/>
    <property type="match status" value="1"/>
</dbReference>
<dbReference type="PANTHER" id="PTHR18966">
    <property type="entry name" value="IONOTROPIC GLUTAMATE RECEPTOR"/>
    <property type="match status" value="1"/>
</dbReference>
<dbReference type="InterPro" id="IPR001828">
    <property type="entry name" value="ANF_lig-bd_rcpt"/>
</dbReference>
<proteinExistence type="inferred from homology"/>
<dbReference type="Gene3D" id="1.10.287.70">
    <property type="match status" value="1"/>
</dbReference>
<dbReference type="InterPro" id="IPR015683">
    <property type="entry name" value="Ionotropic_Glu_rcpt"/>
</dbReference>
<dbReference type="GO" id="GO:0015276">
    <property type="term" value="F:ligand-gated monoatomic ion channel activity"/>
    <property type="evidence" value="ECO:0007669"/>
    <property type="project" value="InterPro"/>
</dbReference>
<dbReference type="FunFam" id="1.10.287.70:FF:000010">
    <property type="entry name" value="Putative glutamate receptor ionotropic kainate 1"/>
    <property type="match status" value="1"/>
</dbReference>
<dbReference type="SMART" id="SM00918">
    <property type="entry name" value="Lig_chan-Glu_bd"/>
    <property type="match status" value="1"/>
</dbReference>
<dbReference type="Pfam" id="PF00060">
    <property type="entry name" value="Lig_chan"/>
    <property type="match status" value="1"/>
</dbReference>
<evidence type="ECO:0000256" key="10">
    <source>
        <dbReference type="ARBA" id="ARBA00023180"/>
    </source>
</evidence>
<keyword evidence="9" id="KW-0675">Receptor</keyword>
<evidence type="ECO:0000256" key="8">
    <source>
        <dbReference type="ARBA" id="ARBA00023136"/>
    </source>
</evidence>
<evidence type="ECO:0000256" key="14">
    <source>
        <dbReference type="ARBA" id="ARBA00034104"/>
    </source>
</evidence>
<evidence type="ECO:0000259" key="20">
    <source>
        <dbReference type="SMART" id="SM00079"/>
    </source>
</evidence>
<reference evidence="22" key="2">
    <citation type="submission" date="2021-08" db="EMBL/GenBank/DDBJ databases">
        <authorList>
            <person name="Eriksson T."/>
        </authorList>
    </citation>
    <scope>NUCLEOTIDE SEQUENCE</scope>
    <source>
        <strain evidence="22">Stoneville</strain>
        <tissue evidence="22">Whole head</tissue>
    </source>
</reference>
<evidence type="ECO:0000256" key="17">
    <source>
        <dbReference type="PIRSR" id="PIRSR601508-3"/>
    </source>
</evidence>
<keyword evidence="19" id="KW-0732">Signal</keyword>
<evidence type="ECO:0000256" key="7">
    <source>
        <dbReference type="ARBA" id="ARBA00023065"/>
    </source>
</evidence>
<dbReference type="FunFam" id="3.40.190.10:FF:000178">
    <property type="entry name" value="Glutamate receptor subunit"/>
    <property type="match status" value="1"/>
</dbReference>
<keyword evidence="5 18" id="KW-1133">Transmembrane helix</keyword>
<evidence type="ECO:0000256" key="19">
    <source>
        <dbReference type="SAM" id="SignalP"/>
    </source>
</evidence>
<feature type="signal peptide" evidence="19">
    <location>
        <begin position="1"/>
        <end position="23"/>
    </location>
</feature>
<keyword evidence="13" id="KW-0407">Ion channel</keyword>
<accession>A0A8J6HPP3</accession>
<evidence type="ECO:0000256" key="3">
    <source>
        <dbReference type="ARBA" id="ARBA00022475"/>
    </source>
</evidence>
<keyword evidence="8 18" id="KW-0472">Membrane</keyword>
<evidence type="ECO:0000256" key="13">
    <source>
        <dbReference type="ARBA" id="ARBA00023303"/>
    </source>
</evidence>
<dbReference type="InterPro" id="IPR001508">
    <property type="entry name" value="Iono_Glu_rcpt_met"/>
</dbReference>
<dbReference type="Pfam" id="PF01094">
    <property type="entry name" value="ANF_receptor"/>
    <property type="match status" value="1"/>
</dbReference>
<organism evidence="22 23">
    <name type="scientific">Tenebrio molitor</name>
    <name type="common">Yellow mealworm beetle</name>
    <dbReference type="NCBI Taxonomy" id="7067"/>
    <lineage>
        <taxon>Eukaryota</taxon>
        <taxon>Metazoa</taxon>
        <taxon>Ecdysozoa</taxon>
        <taxon>Arthropoda</taxon>
        <taxon>Hexapoda</taxon>
        <taxon>Insecta</taxon>
        <taxon>Pterygota</taxon>
        <taxon>Neoptera</taxon>
        <taxon>Endopterygota</taxon>
        <taxon>Coleoptera</taxon>
        <taxon>Polyphaga</taxon>
        <taxon>Cucujiformia</taxon>
        <taxon>Tenebrionidae</taxon>
        <taxon>Tenebrio</taxon>
    </lineage>
</organism>
<evidence type="ECO:0000313" key="23">
    <source>
        <dbReference type="Proteomes" id="UP000719412"/>
    </source>
</evidence>
<protein>
    <submittedName>
        <fullName evidence="22">Uncharacterized protein</fullName>
    </submittedName>
</protein>
<dbReference type="SUPFAM" id="SSF81324">
    <property type="entry name" value="Voltage-gated potassium channels"/>
    <property type="match status" value="1"/>
</dbReference>
<keyword evidence="17" id="KW-1015">Disulfide bond</keyword>
<feature type="transmembrane region" description="Helical" evidence="18">
    <location>
        <begin position="632"/>
        <end position="652"/>
    </location>
</feature>
<feature type="binding site" evidence="15">
    <location>
        <position position="683"/>
    </location>
    <ligand>
        <name>L-glutamate</name>
        <dbReference type="ChEBI" id="CHEBI:29985"/>
    </ligand>
</feature>
<dbReference type="Gene3D" id="3.40.190.10">
    <property type="entry name" value="Periplasmic binding protein-like II"/>
    <property type="match status" value="1"/>
</dbReference>
<dbReference type="GO" id="GO:0038023">
    <property type="term" value="F:signaling receptor activity"/>
    <property type="evidence" value="ECO:0007669"/>
    <property type="project" value="InterPro"/>
</dbReference>
<reference evidence="22" key="1">
    <citation type="journal article" date="2020" name="J Insects Food Feed">
        <title>The yellow mealworm (Tenebrio molitor) genome: a resource for the emerging insects as food and feed industry.</title>
        <authorList>
            <person name="Eriksson T."/>
            <person name="Andere A."/>
            <person name="Kelstrup H."/>
            <person name="Emery V."/>
            <person name="Picard C."/>
        </authorList>
    </citation>
    <scope>NUCLEOTIDE SEQUENCE</scope>
    <source>
        <strain evidence="22">Stoneville</strain>
        <tissue evidence="22">Whole head</tissue>
    </source>
</reference>
<dbReference type="SMART" id="SM00079">
    <property type="entry name" value="PBPe"/>
    <property type="match status" value="1"/>
</dbReference>
<feature type="disulfide bond" evidence="17">
    <location>
        <begin position="746"/>
        <end position="804"/>
    </location>
</feature>
<sequence length="923" mass="105030">MRIVYQNVVWLLIFVAYNYLCLADHRDVITVGALFDNEDAESRLVLESAIKTTNTMQQNLHYVLQTRVLSNSDTFKCCKLVCNMTQQDSGMAGIFGPGSATASASIQSVCSNLEIPYIQTHWRPLGYFSEKHTMVSFYPSPELLSHGLAVIVKNLQWRSFVVLYEDDEGLVRLQEILKLQSFDKRDNVIVRQLGPGSDNRPLLKEIRALGENRIILDCATENIIEFLRQAKEVKLMDTSYYNYFLTSLDAHTLDFSVLRSSANITTIRIVDPESEDFQRAFSNWQQYADLNYRKPLLLQPYSIRTKTALIHDAVEMFIDSVNALHVTDPIRPASLFCEDDQKWEGGFRTSSFMKVKVNPFGVSGPISFDSSGRRTNFTLYVVEGVRENVVARWNAHDPDVLTFMRSENDSYDALVKNMQKGVLIVSSRLGPPYLMERKPRYEGEILTGNARYEGFSMDLIDAIAGILGFKYEFRLAQDGKYGNYDPATKSWNGLIKDLLDRKADLAICDLSITHQRREVVDFSMPFMRLGISILYKKAEEKDVNMFAFLAPFSTEIWIYTATLYLAVSVILYFVARMAPGDWENPHPCDRHPDELENIWDLKNSLWLTLGSIMTQGCDILPKGISSRMASSMWWFFSLIMTSSYTANLAAFLTMERLEPSIESAEALSKQTKIKYGTVEGGATQAFFRESNYSTFQRMWTSMIQARPSVFEKNNADGVKRVQTTKNRMYAFLMESSQIEYEIETKCDLKQVGNWLDSKGYGIAMPIDYPYRSAINTAILKLQEDSKLIELKDKWWKKMRDEPSCPSIRSSEKSSSELALANVGGVFLVLGIGVSVAFVLAILEFLWNVRNVSVEEHVTYFEALKIESMFALNVWITKKRTKPKIPESNFSHDDSKSIGHSILHGAGSFLHLNILSKIGTPARD</sequence>
<evidence type="ECO:0000256" key="6">
    <source>
        <dbReference type="ARBA" id="ARBA00023018"/>
    </source>
</evidence>
<evidence type="ECO:0000256" key="2">
    <source>
        <dbReference type="ARBA" id="ARBA00022448"/>
    </source>
</evidence>
<feature type="site" description="Interaction with the cone snail toxin Con-ikot-ikot" evidence="16">
    <location>
        <position position="688"/>
    </location>
</feature>
<feature type="transmembrane region" description="Helical" evidence="18">
    <location>
        <begin position="818"/>
        <end position="845"/>
    </location>
</feature>
<dbReference type="InterPro" id="IPR001320">
    <property type="entry name" value="Iontro_rcpt_C"/>
</dbReference>
<dbReference type="InterPro" id="IPR019594">
    <property type="entry name" value="Glu/Gly-bd"/>
</dbReference>
<feature type="site" description="Crucial to convey clamshell closure to channel opening" evidence="16">
    <location>
        <position position="661"/>
    </location>
</feature>
<comment type="similarity">
    <text evidence="1">Belongs to the glutamate-gated ion channel (TC 1.A.10.1) family.</text>
</comment>
<gene>
    <name evidence="22" type="ORF">GEV33_004739</name>
</gene>
<dbReference type="CDD" id="cd06382">
    <property type="entry name" value="PBP1_iGluR_Kainate"/>
    <property type="match status" value="1"/>
</dbReference>
<evidence type="ECO:0000256" key="5">
    <source>
        <dbReference type="ARBA" id="ARBA00022989"/>
    </source>
</evidence>
<feature type="binding site" evidence="15">
    <location>
        <position position="511"/>
    </location>
    <ligand>
        <name>L-glutamate</name>
        <dbReference type="ChEBI" id="CHEBI:29985"/>
    </ligand>
</feature>
<evidence type="ECO:0000256" key="18">
    <source>
        <dbReference type="SAM" id="Phobius"/>
    </source>
</evidence>
<feature type="binding site" evidence="15">
    <location>
        <position position="734"/>
    </location>
    <ligand>
        <name>L-glutamate</name>
        <dbReference type="ChEBI" id="CHEBI:29985"/>
    </ligand>
</feature>
<evidence type="ECO:0000256" key="11">
    <source>
        <dbReference type="ARBA" id="ARBA00023257"/>
    </source>
</evidence>
<feature type="domain" description="Ionotropic glutamate receptor L-glutamate and glycine-binding" evidence="21">
    <location>
        <begin position="432"/>
        <end position="500"/>
    </location>
</feature>
<evidence type="ECO:0000256" key="9">
    <source>
        <dbReference type="ARBA" id="ARBA00023170"/>
    </source>
</evidence>
<evidence type="ECO:0000256" key="1">
    <source>
        <dbReference type="ARBA" id="ARBA00008685"/>
    </source>
</evidence>
<evidence type="ECO:0000256" key="12">
    <source>
        <dbReference type="ARBA" id="ARBA00023286"/>
    </source>
</evidence>
<dbReference type="EMBL" id="JABDTM020018397">
    <property type="protein sequence ID" value="KAH0818053.1"/>
    <property type="molecule type" value="Genomic_DNA"/>
</dbReference>
<feature type="transmembrane region" description="Helical" evidence="18">
    <location>
        <begin position="556"/>
        <end position="575"/>
    </location>
</feature>
<keyword evidence="12" id="KW-1071">Ligand-gated ion channel</keyword>
<keyword evidence="23" id="KW-1185">Reference proteome</keyword>
<dbReference type="Proteomes" id="UP000719412">
    <property type="component" value="Unassembled WGS sequence"/>
</dbReference>
<dbReference type="Pfam" id="PF10613">
    <property type="entry name" value="Lig_chan-Glu_bd"/>
    <property type="match status" value="1"/>
</dbReference>
<dbReference type="PRINTS" id="PR00177">
    <property type="entry name" value="NMDARECEPTOR"/>
</dbReference>
<evidence type="ECO:0000259" key="21">
    <source>
        <dbReference type="SMART" id="SM00918"/>
    </source>
</evidence>
<keyword evidence="7" id="KW-0406">Ion transport</keyword>
<evidence type="ECO:0000256" key="15">
    <source>
        <dbReference type="PIRSR" id="PIRSR601508-1"/>
    </source>
</evidence>
<feature type="chain" id="PRO_5035170014" evidence="19">
    <location>
        <begin position="24"/>
        <end position="923"/>
    </location>
</feature>
<feature type="site" description="Interaction with the cone snail toxin Con-ikot-ikot" evidence="16">
    <location>
        <position position="780"/>
    </location>
</feature>
<keyword evidence="11" id="KW-0628">Postsynaptic cell membrane</keyword>
<keyword evidence="4 18" id="KW-0812">Transmembrane</keyword>
<feature type="domain" description="Ionotropic glutamate receptor C-terminal" evidence="20">
    <location>
        <begin position="422"/>
        <end position="797"/>
    </location>
</feature>
<evidence type="ECO:0000313" key="22">
    <source>
        <dbReference type="EMBL" id="KAH0818053.1"/>
    </source>
</evidence>
<keyword evidence="10" id="KW-0325">Glycoprotein</keyword>
<comment type="caution">
    <text evidence="22">The sequence shown here is derived from an EMBL/GenBank/DDBJ whole genome shotgun (WGS) entry which is preliminary data.</text>
</comment>
<dbReference type="GO" id="GO:0045211">
    <property type="term" value="C:postsynaptic membrane"/>
    <property type="evidence" value="ECO:0007669"/>
    <property type="project" value="UniProtKB-SubCell"/>
</dbReference>
<dbReference type="InterPro" id="IPR028082">
    <property type="entry name" value="Peripla_BP_I"/>
</dbReference>
<dbReference type="FunFam" id="3.40.190.10:FF:000061">
    <property type="entry name" value="Glutamate receptor, ionotropic kainate"/>
    <property type="match status" value="1"/>
</dbReference>
<dbReference type="Gene3D" id="3.40.50.2300">
    <property type="match status" value="2"/>
</dbReference>
<evidence type="ECO:0000256" key="4">
    <source>
        <dbReference type="ARBA" id="ARBA00022692"/>
    </source>
</evidence>
<evidence type="ECO:0000256" key="16">
    <source>
        <dbReference type="PIRSR" id="PIRSR601508-2"/>
    </source>
</evidence>